<proteinExistence type="predicted"/>
<evidence type="ECO:0000313" key="3">
    <source>
        <dbReference type="Proteomes" id="UP000238701"/>
    </source>
</evidence>
<dbReference type="SUPFAM" id="SSF53092">
    <property type="entry name" value="Creatinase/prolidase N-terminal domain"/>
    <property type="match status" value="1"/>
</dbReference>
<dbReference type="OrthoDB" id="9806388at2"/>
<name>A0A2U3JW73_9BACT</name>
<feature type="domain" description="Peptidase M24" evidence="1">
    <location>
        <begin position="160"/>
        <end position="371"/>
    </location>
</feature>
<evidence type="ECO:0000259" key="1">
    <source>
        <dbReference type="Pfam" id="PF00557"/>
    </source>
</evidence>
<protein>
    <submittedName>
        <fullName evidence="2">Peptidase M24</fullName>
    </submittedName>
</protein>
<accession>A0A2U3JW73</accession>
<dbReference type="Pfam" id="PF00557">
    <property type="entry name" value="Peptidase_M24"/>
    <property type="match status" value="1"/>
</dbReference>
<reference evidence="3" key="1">
    <citation type="submission" date="2018-02" db="EMBL/GenBank/DDBJ databases">
        <authorList>
            <person name="Hausmann B."/>
        </authorList>
    </citation>
    <scope>NUCLEOTIDE SEQUENCE [LARGE SCALE GENOMIC DNA]</scope>
    <source>
        <strain evidence="3">Peat soil MAG SbA1</strain>
    </source>
</reference>
<dbReference type="InterPro" id="IPR050659">
    <property type="entry name" value="Peptidase_M24B"/>
</dbReference>
<dbReference type="Gene3D" id="3.90.230.10">
    <property type="entry name" value="Creatinase/methionine aminopeptidase superfamily"/>
    <property type="match status" value="1"/>
</dbReference>
<dbReference type="AlphaFoldDB" id="A0A2U3JW73"/>
<organism evidence="2 3">
    <name type="scientific">Candidatus Sulfotelmatobacter kueseliae</name>
    <dbReference type="NCBI Taxonomy" id="2042962"/>
    <lineage>
        <taxon>Bacteria</taxon>
        <taxon>Pseudomonadati</taxon>
        <taxon>Acidobacteriota</taxon>
        <taxon>Terriglobia</taxon>
        <taxon>Terriglobales</taxon>
        <taxon>Candidatus Korobacteraceae</taxon>
        <taxon>Candidatus Sulfotelmatobacter</taxon>
    </lineage>
</organism>
<dbReference type="InterPro" id="IPR029149">
    <property type="entry name" value="Creatin/AminoP/Spt16_N"/>
</dbReference>
<evidence type="ECO:0000313" key="2">
    <source>
        <dbReference type="EMBL" id="SPF31588.1"/>
    </source>
</evidence>
<dbReference type="PANTHER" id="PTHR46112">
    <property type="entry name" value="AMINOPEPTIDASE"/>
    <property type="match status" value="1"/>
</dbReference>
<gene>
    <name evidence="2" type="ORF">SBA1_100044</name>
</gene>
<dbReference type="Gene3D" id="3.40.350.10">
    <property type="entry name" value="Creatinase/prolidase N-terminal domain"/>
    <property type="match status" value="1"/>
</dbReference>
<dbReference type="InterPro" id="IPR036005">
    <property type="entry name" value="Creatinase/aminopeptidase-like"/>
</dbReference>
<dbReference type="Proteomes" id="UP000238701">
    <property type="component" value="Unassembled WGS sequence"/>
</dbReference>
<dbReference type="SUPFAM" id="SSF55920">
    <property type="entry name" value="Creatinase/aminopeptidase"/>
    <property type="match status" value="1"/>
</dbReference>
<sequence length="388" mass="43312">MNLAAIQSALRERNIDAWLFYDHHHRDPIAYRVLGLPAGLMVTRRWFYLIPAEGEPVKLVHKIEAGHLDSLPGKKHQYSGWQELFDKLKAILANYLDLAMQYSPNNIVFTISLVDGGTIDLLRGLGKNIVSSADLVAQFESTWSEEQIKSHFAARDSIDAIVAAAFKEIGRRVRNGGTTEHGIQQWFMEAFRRENLLDDDPPIVAVNANAGNPHYAPSADHPTAVREGDLVLLDVWGKKNTPNAVYYDITWMGFVGGTLPDRMREVFEIVRDARDAGVKTVVDAIGAGRTIRGWEVDRATRGHIQKAGYGDYFIHRTGHSIGTDVHSNGANMDDLEIHDERQILPNSCFSIEPGIYLPEFGVRSEVNVLVHAKSAEVTGKIQREIVTI</sequence>
<dbReference type="InterPro" id="IPR000994">
    <property type="entry name" value="Pept_M24"/>
</dbReference>
<dbReference type="EMBL" id="OMOD01000002">
    <property type="protein sequence ID" value="SPF31588.1"/>
    <property type="molecule type" value="Genomic_DNA"/>
</dbReference>
<dbReference type="PANTHER" id="PTHR46112:SF3">
    <property type="entry name" value="AMINOPEPTIDASE YPDF"/>
    <property type="match status" value="1"/>
</dbReference>